<dbReference type="EMBL" id="JGYV01000007">
    <property type="protein sequence ID" value="KFI63784.1"/>
    <property type="molecule type" value="Genomic_DNA"/>
</dbReference>
<feature type="signal peptide" evidence="1">
    <location>
        <begin position="1"/>
        <end position="30"/>
    </location>
</feature>
<comment type="caution">
    <text evidence="2">The sequence shown here is derived from an EMBL/GenBank/DDBJ whole genome shotgun (WGS) entry which is preliminary data.</text>
</comment>
<accession>A0A087AYD4</accession>
<name>A0A087AYD4_9BIFI</name>
<proteinExistence type="predicted"/>
<protein>
    <recommendedName>
        <fullName evidence="4">Lipoprotein</fullName>
    </recommendedName>
</protein>
<reference evidence="2 3" key="1">
    <citation type="submission" date="2014-03" db="EMBL/GenBank/DDBJ databases">
        <title>Genomics of Bifidobacteria.</title>
        <authorList>
            <person name="Ventura M."/>
            <person name="Milani C."/>
            <person name="Lugli G.A."/>
        </authorList>
    </citation>
    <scope>NUCLEOTIDE SEQUENCE [LARGE SCALE GENOMIC DNA]</scope>
    <source>
        <strain evidence="2 3">LMG 10738</strain>
    </source>
</reference>
<dbReference type="eggNOG" id="ENOG5031QKG">
    <property type="taxonomic scope" value="Bacteria"/>
</dbReference>
<evidence type="ECO:0008006" key="4">
    <source>
        <dbReference type="Google" id="ProtNLM"/>
    </source>
</evidence>
<dbReference type="AlphaFoldDB" id="A0A087AYD4"/>
<evidence type="ECO:0000256" key="1">
    <source>
        <dbReference type="SAM" id="SignalP"/>
    </source>
</evidence>
<sequence length="264" mass="28920">MNRTAFSVASCLLVACIALGVCGCGTQESAQDVPGIASSSPTSGGQARIASSMSTYIEFLLDNDKTVSTHMSERQRAILERALDNDGTLSKADHEEAWNNYRQCTVDKGYTPVVTTVYTEGVRGSAPMVDVGDRGEEVLQKVYQDNAECNELEYGNVGTVYRLQTGNPSLVQDHAEGVAECLRRNGLVDKTYTGATFDQEREESADLYGKLMGELGVQEAKRKADEAYSFDRNDPQVQLCHVTNGIDIRQENPDDSEVWHPFGE</sequence>
<dbReference type="Proteomes" id="UP000029067">
    <property type="component" value="Unassembled WGS sequence"/>
</dbReference>
<keyword evidence="1" id="KW-0732">Signal</keyword>
<evidence type="ECO:0000313" key="2">
    <source>
        <dbReference type="EMBL" id="KFI63784.1"/>
    </source>
</evidence>
<feature type="chain" id="PRO_5001818655" description="Lipoprotein" evidence="1">
    <location>
        <begin position="31"/>
        <end position="264"/>
    </location>
</feature>
<dbReference type="PROSITE" id="PS51257">
    <property type="entry name" value="PROKAR_LIPOPROTEIN"/>
    <property type="match status" value="1"/>
</dbReference>
<organism evidence="2 3">
    <name type="scientific">Bifidobacterium cuniculi</name>
    <dbReference type="NCBI Taxonomy" id="1688"/>
    <lineage>
        <taxon>Bacteria</taxon>
        <taxon>Bacillati</taxon>
        <taxon>Actinomycetota</taxon>
        <taxon>Actinomycetes</taxon>
        <taxon>Bifidobacteriales</taxon>
        <taxon>Bifidobacteriaceae</taxon>
        <taxon>Bifidobacterium</taxon>
    </lineage>
</organism>
<gene>
    <name evidence="2" type="ORF">BCUN_1266</name>
</gene>
<evidence type="ECO:0000313" key="3">
    <source>
        <dbReference type="Proteomes" id="UP000029067"/>
    </source>
</evidence>
<keyword evidence="3" id="KW-1185">Reference proteome</keyword>